<sequence>MDEAFWDTMYREKDRKWSGNPNPTLVAEVSGLRPGTALDVGCGEGADAIWLAGRGWRVTGVDVSSVALDRAKQHSTEVEWLHLDLAKEPVPGTYDLVSAQYVHFQPKEDMLELHRRIAEAVAPGGTLLIVGHDPQEAHRHAADKPDIPHDIFFGADTLTSLLAQNEWTIEVAETRTLDRPDHRMYDFVFKASRRSA</sequence>
<dbReference type="PANTHER" id="PTHR43861:SF3">
    <property type="entry name" value="PUTATIVE (AFU_ORTHOLOGUE AFUA_2G14390)-RELATED"/>
    <property type="match status" value="1"/>
</dbReference>
<comment type="caution">
    <text evidence="3">The sequence shown here is derived from an EMBL/GenBank/DDBJ whole genome shotgun (WGS) entry which is preliminary data.</text>
</comment>
<dbReference type="CDD" id="cd02440">
    <property type="entry name" value="AdoMet_MTases"/>
    <property type="match status" value="1"/>
</dbReference>
<keyword evidence="4" id="KW-1185">Reference proteome</keyword>
<dbReference type="PANTHER" id="PTHR43861">
    <property type="entry name" value="TRANS-ACONITATE 2-METHYLTRANSFERASE-RELATED"/>
    <property type="match status" value="1"/>
</dbReference>
<evidence type="ECO:0000256" key="1">
    <source>
        <dbReference type="ARBA" id="ARBA00022679"/>
    </source>
</evidence>
<dbReference type="InterPro" id="IPR041698">
    <property type="entry name" value="Methyltransf_25"/>
</dbReference>
<proteinExistence type="predicted"/>
<dbReference type="Proteomes" id="UP000763557">
    <property type="component" value="Unassembled WGS sequence"/>
</dbReference>
<name>A0ABX2FCN4_9PSEU</name>
<evidence type="ECO:0000313" key="4">
    <source>
        <dbReference type="Proteomes" id="UP000763557"/>
    </source>
</evidence>
<keyword evidence="1" id="KW-0808">Transferase</keyword>
<dbReference type="EMBL" id="JAAATY010000021">
    <property type="protein sequence ID" value="NRN68675.1"/>
    <property type="molecule type" value="Genomic_DNA"/>
</dbReference>
<keyword evidence="3" id="KW-0830">Ubiquinone</keyword>
<evidence type="ECO:0000259" key="2">
    <source>
        <dbReference type="Pfam" id="PF13649"/>
    </source>
</evidence>
<evidence type="ECO:0000313" key="3">
    <source>
        <dbReference type="EMBL" id="NRN68675.1"/>
    </source>
</evidence>
<gene>
    <name evidence="3" type="ORF">GC106_59180</name>
</gene>
<feature type="domain" description="Methyltransferase" evidence="2">
    <location>
        <begin position="38"/>
        <end position="125"/>
    </location>
</feature>
<dbReference type="Pfam" id="PF13649">
    <property type="entry name" value="Methyltransf_25"/>
    <property type="match status" value="1"/>
</dbReference>
<protein>
    <submittedName>
        <fullName evidence="3">Ubiquinone biosynthesis O-methyltransferase</fullName>
    </submittedName>
</protein>
<accession>A0ABX2FCN4</accession>
<reference evidence="3 4" key="1">
    <citation type="submission" date="2020-01" db="EMBL/GenBank/DDBJ databases">
        <title>Kibdelosporangium persica a novel Actinomycetes from a hot desert in Iran.</title>
        <authorList>
            <person name="Safaei N."/>
            <person name="Zaburannyi N."/>
            <person name="Mueller R."/>
            <person name="Wink J."/>
        </authorList>
    </citation>
    <scope>NUCLEOTIDE SEQUENCE [LARGE SCALE GENOMIC DNA]</scope>
    <source>
        <strain evidence="3 4">4NS15</strain>
    </source>
</reference>
<organism evidence="3 4">
    <name type="scientific">Kibdelosporangium persicum</name>
    <dbReference type="NCBI Taxonomy" id="2698649"/>
    <lineage>
        <taxon>Bacteria</taxon>
        <taxon>Bacillati</taxon>
        <taxon>Actinomycetota</taxon>
        <taxon>Actinomycetes</taxon>
        <taxon>Pseudonocardiales</taxon>
        <taxon>Pseudonocardiaceae</taxon>
        <taxon>Kibdelosporangium</taxon>
    </lineage>
</organism>